<proteinExistence type="inferred from homology"/>
<reference evidence="18 19" key="1">
    <citation type="journal article" date="2015" name="Genome Announc.">
        <title>Draft Genome Sequence and Gene Annotation of the Entomopathogenic Fungus Verticillium hemipterigenum.</title>
        <authorList>
            <person name="Horn F."/>
            <person name="Habel A."/>
            <person name="Scharf D.H."/>
            <person name="Dworschak J."/>
            <person name="Brakhage A.A."/>
            <person name="Guthke R."/>
            <person name="Hertweck C."/>
            <person name="Linde J."/>
        </authorList>
    </citation>
    <scope>NUCLEOTIDE SEQUENCE [LARGE SCALE GENOMIC DNA]</scope>
</reference>
<keyword evidence="14" id="KW-0449">Lipoprotein</keyword>
<evidence type="ECO:0000256" key="14">
    <source>
        <dbReference type="ARBA" id="ARBA00023288"/>
    </source>
</evidence>
<comment type="similarity">
    <text evidence="3">Belongs to the RBT5 family.</text>
</comment>
<sequence>MKFFVVAALAATAFAAGISDLPECSRQCAHDAAAKIPCADDDVPCLCKNINTLQGSAAGCIIAACGQDKTINEVLPAAKKLCEGQ</sequence>
<dbReference type="InterPro" id="IPR008427">
    <property type="entry name" value="Extracellular_membr_CFEM_dom"/>
</dbReference>
<keyword evidence="8 15" id="KW-0479">Metal-binding</keyword>
<keyword evidence="19" id="KW-1185">Reference proteome</keyword>
<dbReference type="GO" id="GO:0098552">
    <property type="term" value="C:side of membrane"/>
    <property type="evidence" value="ECO:0007669"/>
    <property type="project" value="UniProtKB-KW"/>
</dbReference>
<keyword evidence="9 16" id="KW-0732">Signal</keyword>
<dbReference type="Proteomes" id="UP000039046">
    <property type="component" value="Unassembled WGS sequence"/>
</dbReference>
<dbReference type="PANTHER" id="PTHR37928:SF2">
    <property type="entry name" value="GPI ANCHORED CFEM DOMAIN PROTEIN (AFU_ORTHOLOGUE AFUA_6G10580)"/>
    <property type="match status" value="1"/>
</dbReference>
<dbReference type="OrthoDB" id="3767534at2759"/>
<dbReference type="GO" id="GO:0046872">
    <property type="term" value="F:metal ion binding"/>
    <property type="evidence" value="ECO:0007669"/>
    <property type="project" value="UniProtKB-UniRule"/>
</dbReference>
<evidence type="ECO:0000256" key="1">
    <source>
        <dbReference type="ARBA" id="ARBA00004609"/>
    </source>
</evidence>
<evidence type="ECO:0000256" key="3">
    <source>
        <dbReference type="ARBA" id="ARBA00010031"/>
    </source>
</evidence>
<evidence type="ECO:0000313" key="18">
    <source>
        <dbReference type="EMBL" id="CEJ83052.1"/>
    </source>
</evidence>
<organism evidence="18 19">
    <name type="scientific">[Torrubiella] hemipterigena</name>
    <dbReference type="NCBI Taxonomy" id="1531966"/>
    <lineage>
        <taxon>Eukaryota</taxon>
        <taxon>Fungi</taxon>
        <taxon>Dikarya</taxon>
        <taxon>Ascomycota</taxon>
        <taxon>Pezizomycotina</taxon>
        <taxon>Sordariomycetes</taxon>
        <taxon>Hypocreomycetidae</taxon>
        <taxon>Hypocreales</taxon>
        <taxon>Clavicipitaceae</taxon>
        <taxon>Clavicipitaceae incertae sedis</taxon>
        <taxon>'Torrubiella' clade</taxon>
    </lineage>
</organism>
<evidence type="ECO:0000256" key="9">
    <source>
        <dbReference type="ARBA" id="ARBA00022729"/>
    </source>
</evidence>
<dbReference type="AlphaFoldDB" id="A0A0A1T9U3"/>
<feature type="disulfide bond" evidence="15">
    <location>
        <begin position="38"/>
        <end position="45"/>
    </location>
</feature>
<keyword evidence="11" id="KW-0472">Membrane</keyword>
<evidence type="ECO:0000256" key="6">
    <source>
        <dbReference type="ARBA" id="ARBA00022617"/>
    </source>
</evidence>
<feature type="binding site" description="axial binding residue" evidence="15">
    <location>
        <position position="42"/>
    </location>
    <ligand>
        <name>heme</name>
        <dbReference type="ChEBI" id="CHEBI:30413"/>
    </ligand>
    <ligandPart>
        <name>Fe</name>
        <dbReference type="ChEBI" id="CHEBI:18248"/>
    </ligandPart>
</feature>
<accession>A0A0A1T9U3</accession>
<evidence type="ECO:0000256" key="5">
    <source>
        <dbReference type="ARBA" id="ARBA00022525"/>
    </source>
</evidence>
<dbReference type="GO" id="GO:0005576">
    <property type="term" value="C:extracellular region"/>
    <property type="evidence" value="ECO:0007669"/>
    <property type="project" value="UniProtKB-SubCell"/>
</dbReference>
<dbReference type="GO" id="GO:0005886">
    <property type="term" value="C:plasma membrane"/>
    <property type="evidence" value="ECO:0007669"/>
    <property type="project" value="UniProtKB-SubCell"/>
</dbReference>
<keyword evidence="4" id="KW-1003">Cell membrane</keyword>
<evidence type="ECO:0000256" key="12">
    <source>
        <dbReference type="ARBA" id="ARBA00023157"/>
    </source>
</evidence>
<feature type="signal peptide" evidence="16">
    <location>
        <begin position="1"/>
        <end position="15"/>
    </location>
</feature>
<keyword evidence="6 15" id="KW-0349">Heme</keyword>
<dbReference type="PANTHER" id="PTHR37928">
    <property type="entry name" value="CFEM DOMAIN PROTEIN (AFU_ORTHOLOGUE AFUA_6G14090)"/>
    <property type="match status" value="1"/>
</dbReference>
<keyword evidence="7" id="KW-0336">GPI-anchor</keyword>
<evidence type="ECO:0000256" key="8">
    <source>
        <dbReference type="ARBA" id="ARBA00022723"/>
    </source>
</evidence>
<dbReference type="InterPro" id="IPR051735">
    <property type="entry name" value="CFEM_domain"/>
</dbReference>
<comment type="subcellular location">
    <subcellularLocation>
        <location evidence="1">Cell membrane</location>
        <topology evidence="1">Lipid-anchor</topology>
        <topology evidence="1">GPI-anchor</topology>
    </subcellularLocation>
    <subcellularLocation>
        <location evidence="2">Secreted</location>
    </subcellularLocation>
</comment>
<dbReference type="Pfam" id="PF05730">
    <property type="entry name" value="CFEM"/>
    <property type="match status" value="1"/>
</dbReference>
<dbReference type="SMART" id="SM00747">
    <property type="entry name" value="CFEM"/>
    <property type="match status" value="1"/>
</dbReference>
<evidence type="ECO:0000256" key="4">
    <source>
        <dbReference type="ARBA" id="ARBA00022475"/>
    </source>
</evidence>
<feature type="chain" id="PRO_5012475160" description="CFEM domain-containing protein" evidence="16">
    <location>
        <begin position="16"/>
        <end position="85"/>
    </location>
</feature>
<dbReference type="EMBL" id="CDHN01000001">
    <property type="protein sequence ID" value="CEJ83052.1"/>
    <property type="molecule type" value="Genomic_DNA"/>
</dbReference>
<dbReference type="PROSITE" id="PS52012">
    <property type="entry name" value="CFEM"/>
    <property type="match status" value="1"/>
</dbReference>
<comment type="caution">
    <text evidence="15">Lacks conserved residue(s) required for the propagation of feature annotation.</text>
</comment>
<evidence type="ECO:0000256" key="10">
    <source>
        <dbReference type="ARBA" id="ARBA00023004"/>
    </source>
</evidence>
<evidence type="ECO:0000256" key="16">
    <source>
        <dbReference type="SAM" id="SignalP"/>
    </source>
</evidence>
<evidence type="ECO:0000256" key="13">
    <source>
        <dbReference type="ARBA" id="ARBA00023180"/>
    </source>
</evidence>
<evidence type="ECO:0000259" key="17">
    <source>
        <dbReference type="PROSITE" id="PS52012"/>
    </source>
</evidence>
<protein>
    <recommendedName>
        <fullName evidence="17">CFEM domain-containing protein</fullName>
    </recommendedName>
</protein>
<evidence type="ECO:0000256" key="7">
    <source>
        <dbReference type="ARBA" id="ARBA00022622"/>
    </source>
</evidence>
<keyword evidence="13" id="KW-0325">Glycoprotein</keyword>
<evidence type="ECO:0000256" key="15">
    <source>
        <dbReference type="PROSITE-ProRule" id="PRU01356"/>
    </source>
</evidence>
<gene>
    <name evidence="18" type="ORF">VHEMI03084</name>
</gene>
<name>A0A0A1T9U3_9HYPO</name>
<feature type="domain" description="CFEM" evidence="17">
    <location>
        <begin position="1"/>
        <end position="85"/>
    </location>
</feature>
<evidence type="ECO:0000256" key="11">
    <source>
        <dbReference type="ARBA" id="ARBA00023136"/>
    </source>
</evidence>
<keyword evidence="5" id="KW-0964">Secreted</keyword>
<keyword evidence="12 15" id="KW-1015">Disulfide bond</keyword>
<evidence type="ECO:0000256" key="2">
    <source>
        <dbReference type="ARBA" id="ARBA00004613"/>
    </source>
</evidence>
<keyword evidence="10 15" id="KW-0408">Iron</keyword>
<evidence type="ECO:0000313" key="19">
    <source>
        <dbReference type="Proteomes" id="UP000039046"/>
    </source>
</evidence>
<dbReference type="HOGENOM" id="CLU_063084_6_2_1"/>
<dbReference type="STRING" id="1531966.A0A0A1T9U3"/>